<evidence type="ECO:0000313" key="3">
    <source>
        <dbReference type="Proteomes" id="UP000070444"/>
    </source>
</evidence>
<dbReference type="EMBL" id="KQ964422">
    <property type="protein sequence ID" value="KXN74538.1"/>
    <property type="molecule type" value="Genomic_DNA"/>
</dbReference>
<feature type="region of interest" description="Disordered" evidence="1">
    <location>
        <begin position="1"/>
        <end position="61"/>
    </location>
</feature>
<dbReference type="AlphaFoldDB" id="A0A137PHS0"/>
<accession>A0A137PHS0</accession>
<proteinExistence type="predicted"/>
<feature type="compositionally biased region" description="Acidic residues" evidence="1">
    <location>
        <begin position="1"/>
        <end position="15"/>
    </location>
</feature>
<evidence type="ECO:0000313" key="2">
    <source>
        <dbReference type="EMBL" id="KXN74538.1"/>
    </source>
</evidence>
<sequence length="61" mass="6784">MVEPEPEEEVDEPDEDSQKLEKDSHKDESTSDRGQDPKNSQDHDINPIPISTPTEVPPSAS</sequence>
<keyword evidence="3" id="KW-1185">Reference proteome</keyword>
<name>A0A137PHS0_CONC2</name>
<reference evidence="2 3" key="1">
    <citation type="journal article" date="2015" name="Genome Biol. Evol.">
        <title>Phylogenomic analyses indicate that early fungi evolved digesting cell walls of algal ancestors of land plants.</title>
        <authorList>
            <person name="Chang Y."/>
            <person name="Wang S."/>
            <person name="Sekimoto S."/>
            <person name="Aerts A.L."/>
            <person name="Choi C."/>
            <person name="Clum A."/>
            <person name="LaButti K.M."/>
            <person name="Lindquist E.A."/>
            <person name="Yee Ngan C."/>
            <person name="Ohm R.A."/>
            <person name="Salamov A.A."/>
            <person name="Grigoriev I.V."/>
            <person name="Spatafora J.W."/>
            <person name="Berbee M.L."/>
        </authorList>
    </citation>
    <scope>NUCLEOTIDE SEQUENCE [LARGE SCALE GENOMIC DNA]</scope>
    <source>
        <strain evidence="2 3">NRRL 28638</strain>
    </source>
</reference>
<gene>
    <name evidence="2" type="ORF">CONCODRAFT_76787</name>
</gene>
<dbReference type="Proteomes" id="UP000070444">
    <property type="component" value="Unassembled WGS sequence"/>
</dbReference>
<evidence type="ECO:0000256" key="1">
    <source>
        <dbReference type="SAM" id="MobiDB-lite"/>
    </source>
</evidence>
<organism evidence="2 3">
    <name type="scientific">Conidiobolus coronatus (strain ATCC 28846 / CBS 209.66 / NRRL 28638)</name>
    <name type="common">Delacroixia coronata</name>
    <dbReference type="NCBI Taxonomy" id="796925"/>
    <lineage>
        <taxon>Eukaryota</taxon>
        <taxon>Fungi</taxon>
        <taxon>Fungi incertae sedis</taxon>
        <taxon>Zoopagomycota</taxon>
        <taxon>Entomophthoromycotina</taxon>
        <taxon>Entomophthoromycetes</taxon>
        <taxon>Entomophthorales</taxon>
        <taxon>Ancylistaceae</taxon>
        <taxon>Conidiobolus</taxon>
    </lineage>
</organism>
<protein>
    <submittedName>
        <fullName evidence="2">Uncharacterized protein</fullName>
    </submittedName>
</protein>
<feature type="compositionally biased region" description="Basic and acidic residues" evidence="1">
    <location>
        <begin position="16"/>
        <end position="45"/>
    </location>
</feature>